<accession>A0ACC1ML20</accession>
<dbReference type="Proteomes" id="UP001143910">
    <property type="component" value="Unassembled WGS sequence"/>
</dbReference>
<dbReference type="EMBL" id="JANJQO010002312">
    <property type="protein sequence ID" value="KAJ2967367.1"/>
    <property type="molecule type" value="Genomic_DNA"/>
</dbReference>
<sequence length="500" mass="53886">MFATSICETTAHKWPLETSSPSYSKLPRPRMSDPYGIGLPTKPAWPEEGMYLQSTDTSHPQHLFPTTHDSLSDKGHPDGAVANQGASSQNHSVGDFHNSSHAYDQSSARFRTRTSPSAPSIMTESAGYRSTTAPDPFWRNRLDTRAGSGILGQHGISSTTGPSVPPSTGHGGPVEAEEYSDDGDGGEGESDGIQQTAAERLASRRKMKRFRLTHSQTRFLMSEFAKQPHPDAAHRDRLSREIPGLSPRQVQVWFQNRRAKIKRLNADDRERVVQMRAVPENFDNIQALHSPYGAVPAAYEGGSMQQASSHGHAHMYGGSQHPRPLLVDVRRTEGEAPIQSTGLTPIFGGIGFGQGHVHGMLDTTPILSSPSGFGSNDRYTYGPRPPTTSVSEAKGSATSSPVIENDHRAHPRPLRPAGLSDPLSRGRSVSLQSGIGSSMYWRGSGLGDVAEVQDMASEHGSEGQQPSMHTSTSGMGISNMFYGGGCSGRLIGRICNVNND</sequence>
<keyword evidence="2" id="KW-1185">Reference proteome</keyword>
<protein>
    <submittedName>
        <fullName evidence="1">Uncharacterized protein</fullName>
    </submittedName>
</protein>
<comment type="caution">
    <text evidence="1">The sequence shown here is derived from an EMBL/GenBank/DDBJ whole genome shotgun (WGS) entry which is preliminary data.</text>
</comment>
<name>A0ACC1ML20_9HYPO</name>
<evidence type="ECO:0000313" key="1">
    <source>
        <dbReference type="EMBL" id="KAJ2967367.1"/>
    </source>
</evidence>
<organism evidence="1 2">
    <name type="scientific">Zarea fungicola</name>
    <dbReference type="NCBI Taxonomy" id="93591"/>
    <lineage>
        <taxon>Eukaryota</taxon>
        <taxon>Fungi</taxon>
        <taxon>Dikarya</taxon>
        <taxon>Ascomycota</taxon>
        <taxon>Pezizomycotina</taxon>
        <taxon>Sordariomycetes</taxon>
        <taxon>Hypocreomycetidae</taxon>
        <taxon>Hypocreales</taxon>
        <taxon>Cordycipitaceae</taxon>
        <taxon>Zarea</taxon>
    </lineage>
</organism>
<gene>
    <name evidence="1" type="ORF">NQ176_g9694</name>
</gene>
<reference evidence="1" key="1">
    <citation type="submission" date="2022-08" db="EMBL/GenBank/DDBJ databases">
        <title>Genome Sequence of Lecanicillium fungicola.</title>
        <authorList>
            <person name="Buettner E."/>
        </authorList>
    </citation>
    <scope>NUCLEOTIDE SEQUENCE</scope>
    <source>
        <strain evidence="1">Babe33</strain>
    </source>
</reference>
<proteinExistence type="predicted"/>
<evidence type="ECO:0000313" key="2">
    <source>
        <dbReference type="Proteomes" id="UP001143910"/>
    </source>
</evidence>